<keyword evidence="9" id="KW-0175">Coiled coil</keyword>
<evidence type="ECO:0000259" key="10">
    <source>
        <dbReference type="PROSITE" id="PS50011"/>
    </source>
</evidence>
<dbReference type="Gene3D" id="1.10.510.10">
    <property type="entry name" value="Transferase(Phosphotransferase) domain 1"/>
    <property type="match status" value="2"/>
</dbReference>
<dbReference type="PROSITE" id="PS00108">
    <property type="entry name" value="PROTEIN_KINASE_ST"/>
    <property type="match status" value="1"/>
</dbReference>
<keyword evidence="4" id="KW-0547">Nucleotide-binding</keyword>
<comment type="catalytic activity">
    <reaction evidence="7">
        <text>L-threonyl-[protein] + ATP = O-phospho-L-threonyl-[protein] + ADP + H(+)</text>
        <dbReference type="Rhea" id="RHEA:46608"/>
        <dbReference type="Rhea" id="RHEA-COMP:11060"/>
        <dbReference type="Rhea" id="RHEA-COMP:11605"/>
        <dbReference type="ChEBI" id="CHEBI:15378"/>
        <dbReference type="ChEBI" id="CHEBI:30013"/>
        <dbReference type="ChEBI" id="CHEBI:30616"/>
        <dbReference type="ChEBI" id="CHEBI:61977"/>
        <dbReference type="ChEBI" id="CHEBI:456216"/>
        <dbReference type="EC" id="2.7.11.1"/>
    </reaction>
</comment>
<dbReference type="GO" id="GO:0005524">
    <property type="term" value="F:ATP binding"/>
    <property type="evidence" value="ECO:0007669"/>
    <property type="project" value="UniProtKB-KW"/>
</dbReference>
<gene>
    <name evidence="11" type="ORF">PVAP13_6NG198700</name>
</gene>
<keyword evidence="12" id="KW-1185">Reference proteome</keyword>
<dbReference type="EMBL" id="CM029048">
    <property type="protein sequence ID" value="KAG2577568.1"/>
    <property type="molecule type" value="Genomic_DNA"/>
</dbReference>
<feature type="domain" description="Protein kinase" evidence="10">
    <location>
        <begin position="228"/>
        <end position="506"/>
    </location>
</feature>
<evidence type="ECO:0000256" key="5">
    <source>
        <dbReference type="ARBA" id="ARBA00022777"/>
    </source>
</evidence>
<evidence type="ECO:0000313" key="12">
    <source>
        <dbReference type="Proteomes" id="UP000823388"/>
    </source>
</evidence>
<keyword evidence="2" id="KW-0723">Serine/threonine-protein kinase</keyword>
<accession>A0A8T0QX62</accession>
<keyword evidence="6" id="KW-0067">ATP-binding</keyword>
<evidence type="ECO:0000256" key="8">
    <source>
        <dbReference type="ARBA" id="ARBA00048679"/>
    </source>
</evidence>
<organism evidence="11 12">
    <name type="scientific">Panicum virgatum</name>
    <name type="common">Blackwell switchgrass</name>
    <dbReference type="NCBI Taxonomy" id="38727"/>
    <lineage>
        <taxon>Eukaryota</taxon>
        <taxon>Viridiplantae</taxon>
        <taxon>Streptophyta</taxon>
        <taxon>Embryophyta</taxon>
        <taxon>Tracheophyta</taxon>
        <taxon>Spermatophyta</taxon>
        <taxon>Magnoliopsida</taxon>
        <taxon>Liliopsida</taxon>
        <taxon>Poales</taxon>
        <taxon>Poaceae</taxon>
        <taxon>PACMAD clade</taxon>
        <taxon>Panicoideae</taxon>
        <taxon>Panicodae</taxon>
        <taxon>Paniceae</taxon>
        <taxon>Panicinae</taxon>
        <taxon>Panicum</taxon>
        <taxon>Panicum sect. Hiantes</taxon>
    </lineage>
</organism>
<dbReference type="InterPro" id="IPR000719">
    <property type="entry name" value="Prot_kinase_dom"/>
</dbReference>
<dbReference type="Proteomes" id="UP000823388">
    <property type="component" value="Chromosome 6N"/>
</dbReference>
<sequence>MKLKIFLLLPDASCGLEWRTRYQIIKGICEGLHNLHRNHIVHLDIKPDNILLDDNMAPKIADFGISRRFGENRSQTITENMIGSRGYMAPEFYKGVITFKTDIYSLGVTITQILIGKKYYSATDNLEEQIGSIVGRHNTLGTRVCAEISEACINGDPAKRPDTWRIIKMLVETETDDRAVAVMDKDAAVFDKVNTVSMELDVPECIFEGSKKPGNLCYQLLRFITGNFSDEQIIGKTGFANIFKGTLGLRNVAVKSYRSIHIDDQKFHNEVIVMLLAQHKNIVKYLGYCSHTEIEVFEVEGKFVIDATRERVLCFEYLRNGSLDGYVSDASCGLEWRPRYQIIRGICEGLHYLHGERIVHLDLNPTSILLDDNMVPKLGDFYLSRFLGENESQTTATSSFGTRGYMAPEFLDTQVITFKSDIYSLGVTITEILIGHKHYSAIENVLECWKNRLLHMSSADMVLLEQVRVCAEISSACIGDDPDKRPDMRRIIEMLDEAENNVDALYVELDVIECILEGGKEPSILSHQILLFITGIFSREQEIGRSEYTITYRGILRQRSIAVKRLLMPIGFNEQMFQNQVKTMMLAQHKNIVQFLGYCSYNQQEAGEFDMADMRERLTCFEDLSNGSLDRYVLGMV</sequence>
<dbReference type="GO" id="GO:0004674">
    <property type="term" value="F:protein serine/threonine kinase activity"/>
    <property type="evidence" value="ECO:0007669"/>
    <property type="project" value="UniProtKB-KW"/>
</dbReference>
<dbReference type="SMART" id="SM00220">
    <property type="entry name" value="S_TKc"/>
    <property type="match status" value="1"/>
</dbReference>
<dbReference type="AlphaFoldDB" id="A0A8T0QX62"/>
<dbReference type="FunFam" id="1.10.510.10:FF:001023">
    <property type="entry name" value="Os07g0541700 protein"/>
    <property type="match status" value="1"/>
</dbReference>
<evidence type="ECO:0000256" key="3">
    <source>
        <dbReference type="ARBA" id="ARBA00022679"/>
    </source>
</evidence>
<feature type="coiled-coil region" evidence="9">
    <location>
        <begin position="488"/>
        <end position="515"/>
    </location>
</feature>
<dbReference type="PANTHER" id="PTHR45707">
    <property type="entry name" value="C2 CALCIUM/LIPID-BINDING PLANT PHOSPHORIBOSYLTRANSFERASE FAMILY PROTEIN"/>
    <property type="match status" value="1"/>
</dbReference>
<dbReference type="PROSITE" id="PS50011">
    <property type="entry name" value="PROTEIN_KINASE_DOM"/>
    <property type="match status" value="3"/>
</dbReference>
<dbReference type="InterPro" id="IPR008271">
    <property type="entry name" value="Ser/Thr_kinase_AS"/>
</dbReference>
<evidence type="ECO:0000256" key="9">
    <source>
        <dbReference type="SAM" id="Coils"/>
    </source>
</evidence>
<dbReference type="FunFam" id="1.10.510.10:FF:000870">
    <property type="entry name" value="OSJNBa0016N04.16-like protein"/>
    <property type="match status" value="1"/>
</dbReference>
<name>A0A8T0QX62_PANVG</name>
<evidence type="ECO:0000256" key="1">
    <source>
        <dbReference type="ARBA" id="ARBA00012513"/>
    </source>
</evidence>
<feature type="domain" description="Protein kinase" evidence="10">
    <location>
        <begin position="537"/>
        <end position="637"/>
    </location>
</feature>
<evidence type="ECO:0000256" key="2">
    <source>
        <dbReference type="ARBA" id="ARBA00022527"/>
    </source>
</evidence>
<reference evidence="11" key="1">
    <citation type="submission" date="2020-05" db="EMBL/GenBank/DDBJ databases">
        <title>WGS assembly of Panicum virgatum.</title>
        <authorList>
            <person name="Lovell J.T."/>
            <person name="Jenkins J."/>
            <person name="Shu S."/>
            <person name="Juenger T.E."/>
            <person name="Schmutz J."/>
        </authorList>
    </citation>
    <scope>NUCLEOTIDE SEQUENCE</scope>
    <source>
        <strain evidence="11">AP13</strain>
    </source>
</reference>
<keyword evidence="5" id="KW-0418">Kinase</keyword>
<evidence type="ECO:0000256" key="6">
    <source>
        <dbReference type="ARBA" id="ARBA00022840"/>
    </source>
</evidence>
<comment type="catalytic activity">
    <reaction evidence="8">
        <text>L-seryl-[protein] + ATP = O-phospho-L-seryl-[protein] + ADP + H(+)</text>
        <dbReference type="Rhea" id="RHEA:17989"/>
        <dbReference type="Rhea" id="RHEA-COMP:9863"/>
        <dbReference type="Rhea" id="RHEA-COMP:11604"/>
        <dbReference type="ChEBI" id="CHEBI:15378"/>
        <dbReference type="ChEBI" id="CHEBI:29999"/>
        <dbReference type="ChEBI" id="CHEBI:30616"/>
        <dbReference type="ChEBI" id="CHEBI:83421"/>
        <dbReference type="ChEBI" id="CHEBI:456216"/>
        <dbReference type="EC" id="2.7.11.1"/>
    </reaction>
</comment>
<dbReference type="Gene3D" id="3.30.200.20">
    <property type="entry name" value="Phosphorylase Kinase, domain 1"/>
    <property type="match status" value="2"/>
</dbReference>
<dbReference type="Pfam" id="PF00069">
    <property type="entry name" value="Pkinase"/>
    <property type="match status" value="2"/>
</dbReference>
<dbReference type="EC" id="2.7.11.1" evidence="1"/>
<dbReference type="PANTHER" id="PTHR45707:SF80">
    <property type="entry name" value="PROTEIN KINASE DOMAIN-CONTAINING PROTEIN"/>
    <property type="match status" value="1"/>
</dbReference>
<keyword evidence="3" id="KW-0808">Transferase</keyword>
<evidence type="ECO:0000256" key="7">
    <source>
        <dbReference type="ARBA" id="ARBA00047899"/>
    </source>
</evidence>
<comment type="caution">
    <text evidence="11">The sequence shown here is derived from an EMBL/GenBank/DDBJ whole genome shotgun (WGS) entry which is preliminary data.</text>
</comment>
<evidence type="ECO:0000313" key="11">
    <source>
        <dbReference type="EMBL" id="KAG2577568.1"/>
    </source>
</evidence>
<dbReference type="InterPro" id="IPR011009">
    <property type="entry name" value="Kinase-like_dom_sf"/>
</dbReference>
<feature type="domain" description="Protein kinase" evidence="10">
    <location>
        <begin position="1"/>
        <end position="172"/>
    </location>
</feature>
<evidence type="ECO:0000256" key="4">
    <source>
        <dbReference type="ARBA" id="ARBA00022741"/>
    </source>
</evidence>
<dbReference type="SUPFAM" id="SSF56112">
    <property type="entry name" value="Protein kinase-like (PK-like)"/>
    <property type="match status" value="3"/>
</dbReference>
<protein>
    <recommendedName>
        <fullName evidence="1">non-specific serine/threonine protein kinase</fullName>
        <ecNumber evidence="1">2.7.11.1</ecNumber>
    </recommendedName>
</protein>
<proteinExistence type="predicted"/>